<feature type="coiled-coil region" evidence="1">
    <location>
        <begin position="170"/>
        <end position="219"/>
    </location>
</feature>
<evidence type="ECO:0000313" key="4">
    <source>
        <dbReference type="Proteomes" id="UP000284403"/>
    </source>
</evidence>
<keyword evidence="4" id="KW-1185">Reference proteome</keyword>
<dbReference type="OrthoDB" id="272971at2759"/>
<feature type="coiled-coil region" evidence="1">
    <location>
        <begin position="376"/>
        <end position="605"/>
    </location>
</feature>
<organism evidence="3 4">
    <name type="scientific">Trypanosoma conorhini</name>
    <dbReference type="NCBI Taxonomy" id="83891"/>
    <lineage>
        <taxon>Eukaryota</taxon>
        <taxon>Discoba</taxon>
        <taxon>Euglenozoa</taxon>
        <taxon>Kinetoplastea</taxon>
        <taxon>Metakinetoplastina</taxon>
        <taxon>Trypanosomatida</taxon>
        <taxon>Trypanosomatidae</taxon>
        <taxon>Trypanosoma</taxon>
    </lineage>
</organism>
<name>A0A422P9F3_9TRYP</name>
<comment type="caution">
    <text evidence="3">The sequence shown here is derived from an EMBL/GenBank/DDBJ whole genome shotgun (WGS) entry which is preliminary data.</text>
</comment>
<protein>
    <submittedName>
        <fullName evidence="3">Viral A-type inclusion protein</fullName>
    </submittedName>
</protein>
<dbReference type="GeneID" id="40319528"/>
<evidence type="ECO:0000256" key="2">
    <source>
        <dbReference type="SAM" id="MobiDB-lite"/>
    </source>
</evidence>
<reference evidence="3 4" key="1">
    <citation type="journal article" date="2018" name="BMC Genomics">
        <title>Genomic comparison of Trypanosoma conorhini and Trypanosoma rangeli to Trypanosoma cruzi strains of high and low virulence.</title>
        <authorList>
            <person name="Bradwell K.R."/>
            <person name="Koparde V.N."/>
            <person name="Matveyev A.V."/>
            <person name="Serrano M.G."/>
            <person name="Alves J.M."/>
            <person name="Parikh H."/>
            <person name="Huang B."/>
            <person name="Lee V."/>
            <person name="Espinosa-Alvarez O."/>
            <person name="Ortiz P.A."/>
            <person name="Costa-Martins A.G."/>
            <person name="Teixeira M.M."/>
            <person name="Buck G.A."/>
        </authorList>
    </citation>
    <scope>NUCLEOTIDE SEQUENCE [LARGE SCALE GENOMIC DNA]</scope>
    <source>
        <strain evidence="3 4">025E</strain>
    </source>
</reference>
<proteinExistence type="predicted"/>
<dbReference type="AlphaFoldDB" id="A0A422P9F3"/>
<dbReference type="RefSeq" id="XP_029227126.1">
    <property type="nucleotide sequence ID" value="XM_029372807.1"/>
</dbReference>
<sequence>MNDISQVVKNYYAVIGQKDEDIFELYRDNKRLQKQLEEVLMGEEERETDRRTLKLLVFTLQTELREKQMLIDAQQQESAAIRDAVWRVREVLNMSSELDYPVGAVIDACINLHTECGELRARLEYIVGVWRHSRSLAFPTLFWAEQYARDAISDACNGAYASLARLLRCAKQALVEKQQLRESHRAAENAQGQRMELMEKQSQVERSQQERAVEEWKEQVTCANGHLLLLRSCLRHEQEEKELLMEAACTRLDLMVERSADVERLLALAFRAVVRRDKQLQEVRHEAAALRGKLQKLQADFSRARALLRRKPLSDPPQHHHHHHQQQQQQGLDSSGCSNPMTRDNGEKEKGGTVQDAFRALLVEHEALKAEWRGCVEREREARQQAATRINKLKAECSARETAVVACQERCATLEKALRRTRLEAKRHLKEVHHLQERHAAASGEANLHLERIKGLEEMNRALREEKLTLSSRVETLQEKAREKEEALNSAERNFRERLAAVERRLQTEKEGFLGELKEWTSVLEEARKKLAVAEGERDREQMLRGMLVEQHRDEERMLKKVAAEEHQAAVAVLQSKIDVLERACERSAAVIAELREALHRAKAETGTA</sequence>
<evidence type="ECO:0000313" key="3">
    <source>
        <dbReference type="EMBL" id="RNF14359.1"/>
    </source>
</evidence>
<keyword evidence="1" id="KW-0175">Coiled coil</keyword>
<dbReference type="EMBL" id="MKKU01000367">
    <property type="protein sequence ID" value="RNF14359.1"/>
    <property type="molecule type" value="Genomic_DNA"/>
</dbReference>
<gene>
    <name evidence="3" type="ORF">Tco025E_05917</name>
</gene>
<dbReference type="Proteomes" id="UP000284403">
    <property type="component" value="Unassembled WGS sequence"/>
</dbReference>
<feature type="compositionally biased region" description="Polar residues" evidence="2">
    <location>
        <begin position="331"/>
        <end position="342"/>
    </location>
</feature>
<accession>A0A422P9F3</accession>
<evidence type="ECO:0000256" key="1">
    <source>
        <dbReference type="SAM" id="Coils"/>
    </source>
</evidence>
<feature type="coiled-coil region" evidence="1">
    <location>
        <begin position="280"/>
        <end position="307"/>
    </location>
</feature>
<feature type="region of interest" description="Disordered" evidence="2">
    <location>
        <begin position="312"/>
        <end position="352"/>
    </location>
</feature>